<organism evidence="2 3">
    <name type="scientific">Micromonospora zhanjiangensis</name>
    <dbReference type="NCBI Taxonomy" id="1522057"/>
    <lineage>
        <taxon>Bacteria</taxon>
        <taxon>Bacillati</taxon>
        <taxon>Actinomycetota</taxon>
        <taxon>Actinomycetes</taxon>
        <taxon>Micromonosporales</taxon>
        <taxon>Micromonosporaceae</taxon>
        <taxon>Micromonospora</taxon>
    </lineage>
</organism>
<protein>
    <submittedName>
        <fullName evidence="2">Uncharacterized protein</fullName>
    </submittedName>
</protein>
<dbReference type="RefSeq" id="WP_377553384.1">
    <property type="nucleotide sequence ID" value="NZ_JBHSBN010000054.1"/>
</dbReference>
<proteinExistence type="predicted"/>
<evidence type="ECO:0000313" key="2">
    <source>
        <dbReference type="EMBL" id="MFC4110719.1"/>
    </source>
</evidence>
<gene>
    <name evidence="2" type="ORF">ACFOX0_33015</name>
</gene>
<accession>A0ABV8KWY3</accession>
<evidence type="ECO:0000256" key="1">
    <source>
        <dbReference type="SAM" id="MobiDB-lite"/>
    </source>
</evidence>
<sequence length="68" mass="7181">MTLVWVVLALVAIVAAAAVGYVGWRDRHRLPSVEDGAAGRIAAAEAERQAADRQGQQGTTWDPGKPAQ</sequence>
<feature type="region of interest" description="Disordered" evidence="1">
    <location>
        <begin position="41"/>
        <end position="68"/>
    </location>
</feature>
<reference evidence="3" key="1">
    <citation type="journal article" date="2019" name="Int. J. Syst. Evol. Microbiol.">
        <title>The Global Catalogue of Microorganisms (GCM) 10K type strain sequencing project: providing services to taxonomists for standard genome sequencing and annotation.</title>
        <authorList>
            <consortium name="The Broad Institute Genomics Platform"/>
            <consortium name="The Broad Institute Genome Sequencing Center for Infectious Disease"/>
            <person name="Wu L."/>
            <person name="Ma J."/>
        </authorList>
    </citation>
    <scope>NUCLEOTIDE SEQUENCE [LARGE SCALE GENOMIC DNA]</scope>
    <source>
        <strain evidence="3">2902at01</strain>
    </source>
</reference>
<dbReference type="EMBL" id="JBHSBN010000054">
    <property type="protein sequence ID" value="MFC4110719.1"/>
    <property type="molecule type" value="Genomic_DNA"/>
</dbReference>
<name>A0ABV8KWY3_9ACTN</name>
<comment type="caution">
    <text evidence="2">The sequence shown here is derived from an EMBL/GenBank/DDBJ whole genome shotgun (WGS) entry which is preliminary data.</text>
</comment>
<dbReference type="Proteomes" id="UP001595868">
    <property type="component" value="Unassembled WGS sequence"/>
</dbReference>
<keyword evidence="3" id="KW-1185">Reference proteome</keyword>
<evidence type="ECO:0000313" key="3">
    <source>
        <dbReference type="Proteomes" id="UP001595868"/>
    </source>
</evidence>